<dbReference type="InterPro" id="IPR041583">
    <property type="entry name" value="TetR_C_31"/>
</dbReference>
<evidence type="ECO:0000256" key="1">
    <source>
        <dbReference type="ARBA" id="ARBA00023125"/>
    </source>
</evidence>
<dbReference type="OrthoDB" id="6929199at2"/>
<keyword evidence="5" id="KW-1185">Reference proteome</keyword>
<evidence type="ECO:0000256" key="2">
    <source>
        <dbReference type="PROSITE-ProRule" id="PRU00335"/>
    </source>
</evidence>
<dbReference type="PROSITE" id="PS50977">
    <property type="entry name" value="HTH_TETR_2"/>
    <property type="match status" value="1"/>
</dbReference>
<sequence length="208" mass="22320">MGTEVKTRRARGERRREELLRAALRVIGERGVGQTTHRAVAEEAGVPPATTTYYFSSIDELLEEALLLFVREEVQRLRALAERLDGGVGTVDEIAALFAVELLGDDDAGDPMSRTQTTAQFELYLEATRRPALRTVARDCVQGYVDVAVAALRATGIADPERAGPSFLALIDGHALQGLASPDHAIGADDLRVALGALWAGWAALDAA</sequence>
<dbReference type="PANTHER" id="PTHR30055:SF231">
    <property type="entry name" value="TRANSCRIPTIONAL REGULATORY PROTEIN (PROBABLY DEOR-FAMILY)-RELATED"/>
    <property type="match status" value="1"/>
</dbReference>
<dbReference type="Proteomes" id="UP000240739">
    <property type="component" value="Unassembled WGS sequence"/>
</dbReference>
<dbReference type="Gene3D" id="1.10.357.10">
    <property type="entry name" value="Tetracycline Repressor, domain 2"/>
    <property type="match status" value="1"/>
</dbReference>
<dbReference type="InterPro" id="IPR001647">
    <property type="entry name" value="HTH_TetR"/>
</dbReference>
<comment type="caution">
    <text evidence="4">The sequence shown here is derived from an EMBL/GenBank/DDBJ whole genome shotgun (WGS) entry which is preliminary data.</text>
</comment>
<feature type="domain" description="HTH tetR-type" evidence="3">
    <location>
        <begin position="13"/>
        <end position="73"/>
    </location>
</feature>
<dbReference type="RefSeq" id="WP_107570215.1">
    <property type="nucleotide sequence ID" value="NZ_PYYB01000002.1"/>
</dbReference>
<dbReference type="InterPro" id="IPR009057">
    <property type="entry name" value="Homeodomain-like_sf"/>
</dbReference>
<dbReference type="InterPro" id="IPR050109">
    <property type="entry name" value="HTH-type_TetR-like_transc_reg"/>
</dbReference>
<dbReference type="SUPFAM" id="SSF46689">
    <property type="entry name" value="Homeodomain-like"/>
    <property type="match status" value="1"/>
</dbReference>
<evidence type="ECO:0000313" key="4">
    <source>
        <dbReference type="EMBL" id="PTL56496.1"/>
    </source>
</evidence>
<dbReference type="Pfam" id="PF17940">
    <property type="entry name" value="TetR_C_31"/>
    <property type="match status" value="1"/>
</dbReference>
<dbReference type="AlphaFoldDB" id="A0A2T4UFD3"/>
<dbReference type="GO" id="GO:0003700">
    <property type="term" value="F:DNA-binding transcription factor activity"/>
    <property type="evidence" value="ECO:0007669"/>
    <property type="project" value="TreeGrafter"/>
</dbReference>
<evidence type="ECO:0000259" key="3">
    <source>
        <dbReference type="PROSITE" id="PS50977"/>
    </source>
</evidence>
<name>A0A2T4UFD3_9ACTN</name>
<reference evidence="4 5" key="1">
    <citation type="submission" date="2018-03" db="EMBL/GenBank/DDBJ databases">
        <title>Aquarubrobacter algicola gen. nov., sp. nov., a novel actinobacterium isolated from shallow eutrophic lake during the end of cyanobacterial harmful algal blooms.</title>
        <authorList>
            <person name="Chun S.J."/>
        </authorList>
    </citation>
    <scope>NUCLEOTIDE SEQUENCE [LARGE SCALE GENOMIC DNA]</scope>
    <source>
        <strain evidence="4 5">Seoho-28</strain>
    </source>
</reference>
<accession>A0A2T4UFD3</accession>
<dbReference type="EMBL" id="PYYB01000002">
    <property type="protein sequence ID" value="PTL56496.1"/>
    <property type="molecule type" value="Genomic_DNA"/>
</dbReference>
<keyword evidence="1 2" id="KW-0238">DNA-binding</keyword>
<gene>
    <name evidence="4" type="ORF">C7Y72_16190</name>
</gene>
<dbReference type="InterPro" id="IPR036271">
    <property type="entry name" value="Tet_transcr_reg_TetR-rel_C_sf"/>
</dbReference>
<proteinExistence type="predicted"/>
<dbReference type="GO" id="GO:0000976">
    <property type="term" value="F:transcription cis-regulatory region binding"/>
    <property type="evidence" value="ECO:0007669"/>
    <property type="project" value="TreeGrafter"/>
</dbReference>
<dbReference type="PRINTS" id="PR00455">
    <property type="entry name" value="HTHTETR"/>
</dbReference>
<dbReference type="PANTHER" id="PTHR30055">
    <property type="entry name" value="HTH-TYPE TRANSCRIPTIONAL REGULATOR RUTR"/>
    <property type="match status" value="1"/>
</dbReference>
<feature type="DNA-binding region" description="H-T-H motif" evidence="2">
    <location>
        <begin position="36"/>
        <end position="55"/>
    </location>
</feature>
<evidence type="ECO:0000313" key="5">
    <source>
        <dbReference type="Proteomes" id="UP000240739"/>
    </source>
</evidence>
<protein>
    <submittedName>
        <fullName evidence="4">TetR family transcriptional regulator</fullName>
    </submittedName>
</protein>
<dbReference type="Pfam" id="PF00440">
    <property type="entry name" value="TetR_N"/>
    <property type="match status" value="1"/>
</dbReference>
<dbReference type="SUPFAM" id="SSF48498">
    <property type="entry name" value="Tetracyclin repressor-like, C-terminal domain"/>
    <property type="match status" value="1"/>
</dbReference>
<organism evidence="4 5">
    <name type="scientific">Paraconexibacter algicola</name>
    <dbReference type="NCBI Taxonomy" id="2133960"/>
    <lineage>
        <taxon>Bacteria</taxon>
        <taxon>Bacillati</taxon>
        <taxon>Actinomycetota</taxon>
        <taxon>Thermoleophilia</taxon>
        <taxon>Solirubrobacterales</taxon>
        <taxon>Paraconexibacteraceae</taxon>
        <taxon>Paraconexibacter</taxon>
    </lineage>
</organism>